<dbReference type="Pfam" id="PF00089">
    <property type="entry name" value="Trypsin"/>
    <property type="match status" value="1"/>
</dbReference>
<dbReference type="PANTHER" id="PTHR24250">
    <property type="entry name" value="CHYMOTRYPSIN-RELATED"/>
    <property type="match status" value="1"/>
</dbReference>
<dbReference type="InterPro" id="IPR043504">
    <property type="entry name" value="Peptidase_S1_PA_chymotrypsin"/>
</dbReference>
<keyword evidence="4" id="KW-1185">Reference proteome</keyword>
<name>A0A8B9S664_APTOW</name>
<evidence type="ECO:0000259" key="2">
    <source>
        <dbReference type="Pfam" id="PF00089"/>
    </source>
</evidence>
<dbReference type="Proteomes" id="UP000694424">
    <property type="component" value="Unplaced"/>
</dbReference>
<feature type="domain" description="Peptidase S1" evidence="2">
    <location>
        <begin position="10"/>
        <end position="107"/>
    </location>
</feature>
<proteinExistence type="predicted"/>
<reference evidence="3" key="2">
    <citation type="submission" date="2025-09" db="UniProtKB">
        <authorList>
            <consortium name="Ensembl"/>
        </authorList>
    </citation>
    <scope>IDENTIFICATION</scope>
</reference>
<dbReference type="InterPro" id="IPR009003">
    <property type="entry name" value="Peptidase_S1_PA"/>
</dbReference>
<dbReference type="GO" id="GO:0004252">
    <property type="term" value="F:serine-type endopeptidase activity"/>
    <property type="evidence" value="ECO:0007669"/>
    <property type="project" value="InterPro"/>
</dbReference>
<dbReference type="GO" id="GO:0006508">
    <property type="term" value="P:proteolysis"/>
    <property type="evidence" value="ECO:0007669"/>
    <property type="project" value="InterPro"/>
</dbReference>
<dbReference type="Ensembl" id="ENSAOWT00000011138.1">
    <property type="protein sequence ID" value="ENSAOWP00000009817.1"/>
    <property type="gene ID" value="ENSAOWG00000006737.1"/>
</dbReference>
<dbReference type="InterPro" id="IPR001254">
    <property type="entry name" value="Trypsin_dom"/>
</dbReference>
<evidence type="ECO:0000313" key="3">
    <source>
        <dbReference type="Ensembl" id="ENSAOWP00000009817.1"/>
    </source>
</evidence>
<reference evidence="3" key="1">
    <citation type="submission" date="2025-08" db="UniProtKB">
        <authorList>
            <consortium name="Ensembl"/>
        </authorList>
    </citation>
    <scope>IDENTIFICATION</scope>
</reference>
<evidence type="ECO:0000256" key="1">
    <source>
        <dbReference type="ARBA" id="ARBA00023157"/>
    </source>
</evidence>
<accession>A0A8B9S664</accession>
<dbReference type="PANTHER" id="PTHR24250:SF50">
    <property type="entry name" value="PEPTIDASE S1 DOMAIN-CONTAINING PROTEIN"/>
    <property type="match status" value="1"/>
</dbReference>
<organism evidence="3 4">
    <name type="scientific">Apteryx owenii</name>
    <name type="common">Little spotted kiwi</name>
    <dbReference type="NCBI Taxonomy" id="8824"/>
    <lineage>
        <taxon>Eukaryota</taxon>
        <taxon>Metazoa</taxon>
        <taxon>Chordata</taxon>
        <taxon>Craniata</taxon>
        <taxon>Vertebrata</taxon>
        <taxon>Euteleostomi</taxon>
        <taxon>Archelosauria</taxon>
        <taxon>Archosauria</taxon>
        <taxon>Dinosauria</taxon>
        <taxon>Saurischia</taxon>
        <taxon>Theropoda</taxon>
        <taxon>Coelurosauria</taxon>
        <taxon>Aves</taxon>
        <taxon>Palaeognathae</taxon>
        <taxon>Apterygiformes</taxon>
        <taxon>Apterygidae</taxon>
        <taxon>Apteryx</taxon>
    </lineage>
</organism>
<evidence type="ECO:0000313" key="4">
    <source>
        <dbReference type="Proteomes" id="UP000694424"/>
    </source>
</evidence>
<dbReference type="SUPFAM" id="SSF50494">
    <property type="entry name" value="Trypsin-like serine proteases"/>
    <property type="match status" value="1"/>
</dbReference>
<sequence length="129" mass="14188">MLITEHGGLGGSSLLYDNWVLTAAPVVVDQRNALALRIKLGVLDSYKSDLVNFNTDIALIKLQHKFSISMNITPICLPGKEERFQMKTGNLVAVSGWGKTETRSSSVYRVGSYQAESLILFNTAIQVEN</sequence>
<keyword evidence="1" id="KW-1015">Disulfide bond</keyword>
<dbReference type="Gene3D" id="2.40.10.10">
    <property type="entry name" value="Trypsin-like serine proteases"/>
    <property type="match status" value="2"/>
</dbReference>
<dbReference type="AlphaFoldDB" id="A0A8B9S664"/>
<protein>
    <recommendedName>
        <fullName evidence="2">Peptidase S1 domain-containing protein</fullName>
    </recommendedName>
</protein>